<accession>A0A1I7X8L6</accession>
<dbReference type="WBParaSite" id="Hba_13986">
    <property type="protein sequence ID" value="Hba_13986"/>
    <property type="gene ID" value="Hba_13986"/>
</dbReference>
<protein>
    <submittedName>
        <fullName evidence="2">Secreted protein</fullName>
    </submittedName>
</protein>
<proteinExistence type="predicted"/>
<evidence type="ECO:0000313" key="2">
    <source>
        <dbReference type="WBParaSite" id="Hba_13986"/>
    </source>
</evidence>
<dbReference type="Proteomes" id="UP000095283">
    <property type="component" value="Unplaced"/>
</dbReference>
<reference evidence="2" key="1">
    <citation type="submission" date="2016-11" db="UniProtKB">
        <authorList>
            <consortium name="WormBaseParasite"/>
        </authorList>
    </citation>
    <scope>IDENTIFICATION</scope>
</reference>
<name>A0A1I7X8L6_HETBA</name>
<evidence type="ECO:0000313" key="1">
    <source>
        <dbReference type="Proteomes" id="UP000095283"/>
    </source>
</evidence>
<organism evidence="1 2">
    <name type="scientific">Heterorhabditis bacteriophora</name>
    <name type="common">Entomopathogenic nematode worm</name>
    <dbReference type="NCBI Taxonomy" id="37862"/>
    <lineage>
        <taxon>Eukaryota</taxon>
        <taxon>Metazoa</taxon>
        <taxon>Ecdysozoa</taxon>
        <taxon>Nematoda</taxon>
        <taxon>Chromadorea</taxon>
        <taxon>Rhabditida</taxon>
        <taxon>Rhabditina</taxon>
        <taxon>Rhabditomorpha</taxon>
        <taxon>Strongyloidea</taxon>
        <taxon>Heterorhabditidae</taxon>
        <taxon>Heterorhabditis</taxon>
    </lineage>
</organism>
<sequence length="60" mass="7084">MWVVVLCFVLPAVLFSVCALLAWLRVLHVNRTREKTECAEVLVNDELIRDNRNSIYIYIY</sequence>
<dbReference type="AlphaFoldDB" id="A0A1I7X8L6"/>
<keyword evidence="1" id="KW-1185">Reference proteome</keyword>